<organism evidence="3 4">
    <name type="scientific">Lactobacillus equicursoris</name>
    <dbReference type="NCBI Taxonomy" id="420645"/>
    <lineage>
        <taxon>Bacteria</taxon>
        <taxon>Bacillati</taxon>
        <taxon>Bacillota</taxon>
        <taxon>Bacilli</taxon>
        <taxon>Lactobacillales</taxon>
        <taxon>Lactobacillaceae</taxon>
        <taxon>Lactobacillus</taxon>
    </lineage>
</organism>
<dbReference type="PANTHER" id="PTHR48100:SF1">
    <property type="entry name" value="HISTIDINE PHOSPHATASE FAMILY PROTEIN-RELATED"/>
    <property type="match status" value="1"/>
</dbReference>
<gene>
    <name evidence="3" type="ORF">FYJ61_03140</name>
</gene>
<dbReference type="Pfam" id="PF00300">
    <property type="entry name" value="His_Phos_1"/>
    <property type="match status" value="1"/>
</dbReference>
<reference evidence="3 4" key="1">
    <citation type="submission" date="2019-08" db="EMBL/GenBank/DDBJ databases">
        <title>In-depth cultivation of the pig gut microbiome towards novel bacterial diversity and tailored functional studies.</title>
        <authorList>
            <person name="Wylensek D."/>
            <person name="Hitch T.C.A."/>
            <person name="Clavel T."/>
        </authorList>
    </citation>
    <scope>NUCLEOTIDE SEQUENCE [LARGE SCALE GENOMIC DNA]</scope>
    <source>
        <strain evidence="3 4">WCA-470BD-2E</strain>
    </source>
</reference>
<dbReference type="EMBL" id="VUMW01000005">
    <property type="protein sequence ID" value="MST79493.1"/>
    <property type="molecule type" value="Genomic_DNA"/>
</dbReference>
<comment type="caution">
    <text evidence="3">The sequence shown here is derived from an EMBL/GenBank/DDBJ whole genome shotgun (WGS) entry which is preliminary data.</text>
</comment>
<evidence type="ECO:0000256" key="2">
    <source>
        <dbReference type="PIRSR" id="PIRSR613078-2"/>
    </source>
</evidence>
<dbReference type="Gene3D" id="3.40.50.1240">
    <property type="entry name" value="Phosphoglycerate mutase-like"/>
    <property type="match status" value="1"/>
</dbReference>
<name>A0A844FMI5_9LACO</name>
<dbReference type="GO" id="GO:0005737">
    <property type="term" value="C:cytoplasm"/>
    <property type="evidence" value="ECO:0007669"/>
    <property type="project" value="TreeGrafter"/>
</dbReference>
<dbReference type="GO" id="GO:0016791">
    <property type="term" value="F:phosphatase activity"/>
    <property type="evidence" value="ECO:0007669"/>
    <property type="project" value="TreeGrafter"/>
</dbReference>
<evidence type="ECO:0000313" key="3">
    <source>
        <dbReference type="EMBL" id="MST79493.1"/>
    </source>
</evidence>
<dbReference type="AlphaFoldDB" id="A0A844FMI5"/>
<protein>
    <submittedName>
        <fullName evidence="3">Histidine phosphatase family protein</fullName>
    </submittedName>
</protein>
<proteinExistence type="predicted"/>
<feature type="active site" description="Proton donor/acceptor" evidence="1">
    <location>
        <position position="84"/>
    </location>
</feature>
<sequence>MEIYFIRHGKTEWNLEQRFQGGQGDSKLLKSSWEDIEKMGHYLRGTHFQAVYSSPLERARQTAQGIADAAQCRLPIHLDERLREMNLGQLEGMKYADAEKLFPAEIDNFWHHPEKYDAAVVGGESYQSAMERGLSFGQEMAEKYPKDSDKILVVSHGAVLSAIMGALLGYDLPHLRQNGVIYNTSLTILKSRDGGKFDLVKWSDVTPLGHQMSETDGL</sequence>
<dbReference type="InterPro" id="IPR050275">
    <property type="entry name" value="PGM_Phosphatase"/>
</dbReference>
<dbReference type="SUPFAM" id="SSF53254">
    <property type="entry name" value="Phosphoglycerate mutase-like"/>
    <property type="match status" value="1"/>
</dbReference>
<evidence type="ECO:0000256" key="1">
    <source>
        <dbReference type="PIRSR" id="PIRSR613078-1"/>
    </source>
</evidence>
<dbReference type="InterPro" id="IPR029033">
    <property type="entry name" value="His_PPase_superfam"/>
</dbReference>
<feature type="active site" description="Tele-phosphohistidine intermediate" evidence="1">
    <location>
        <position position="8"/>
    </location>
</feature>
<dbReference type="InterPro" id="IPR013078">
    <property type="entry name" value="His_Pase_superF_clade-1"/>
</dbReference>
<dbReference type="CDD" id="cd07067">
    <property type="entry name" value="HP_PGM_like"/>
    <property type="match status" value="1"/>
</dbReference>
<dbReference type="RefSeq" id="WP_009558493.1">
    <property type="nucleotide sequence ID" value="NZ_JBKZBH010000001.1"/>
</dbReference>
<feature type="binding site" evidence="2">
    <location>
        <position position="58"/>
    </location>
    <ligand>
        <name>substrate</name>
    </ligand>
</feature>
<dbReference type="SMART" id="SM00855">
    <property type="entry name" value="PGAM"/>
    <property type="match status" value="1"/>
</dbReference>
<evidence type="ECO:0000313" key="4">
    <source>
        <dbReference type="Proteomes" id="UP000452141"/>
    </source>
</evidence>
<dbReference type="PANTHER" id="PTHR48100">
    <property type="entry name" value="BROAD-SPECIFICITY PHOSPHATASE YOR283W-RELATED"/>
    <property type="match status" value="1"/>
</dbReference>
<accession>A0A844FMI5</accession>
<feature type="binding site" evidence="2">
    <location>
        <begin position="7"/>
        <end position="14"/>
    </location>
    <ligand>
        <name>substrate</name>
    </ligand>
</feature>
<dbReference type="Proteomes" id="UP000452141">
    <property type="component" value="Unassembled WGS sequence"/>
</dbReference>